<dbReference type="EMBL" id="GL379796">
    <property type="protein sequence ID" value="EGT31329.1"/>
    <property type="molecule type" value="Genomic_DNA"/>
</dbReference>
<dbReference type="FunFam" id="3.50.50.60:FF:000431">
    <property type="entry name" value="AMine oXidase family"/>
    <property type="match status" value="1"/>
</dbReference>
<keyword evidence="9" id="KW-1185">Reference proteome</keyword>
<accession>G0MIU1</accession>
<dbReference type="OrthoDB" id="7777654at2759"/>
<comment type="catalytic activity">
    <reaction evidence="4">
        <text>a secondary aliphatic amine + O2 + H2O = a primary amine + an aldehyde + H2O2</text>
        <dbReference type="Rhea" id="RHEA:26414"/>
        <dbReference type="ChEBI" id="CHEBI:15377"/>
        <dbReference type="ChEBI" id="CHEBI:15379"/>
        <dbReference type="ChEBI" id="CHEBI:16240"/>
        <dbReference type="ChEBI" id="CHEBI:17478"/>
        <dbReference type="ChEBI" id="CHEBI:58855"/>
        <dbReference type="ChEBI" id="CHEBI:65296"/>
        <dbReference type="EC" id="1.4.3.4"/>
    </reaction>
</comment>
<dbReference type="PANTHER" id="PTHR43563">
    <property type="entry name" value="AMINE OXIDASE"/>
    <property type="match status" value="1"/>
</dbReference>
<evidence type="ECO:0000313" key="8">
    <source>
        <dbReference type="EMBL" id="EGT31329.1"/>
    </source>
</evidence>
<dbReference type="EC" id="1.4.3.4" evidence="3"/>
<dbReference type="Gene3D" id="3.50.50.60">
    <property type="entry name" value="FAD/NAD(P)-binding domain"/>
    <property type="match status" value="1"/>
</dbReference>
<name>G0MIU1_CAEBE</name>
<keyword evidence="6" id="KW-0732">Signal</keyword>
<feature type="signal peptide" evidence="6">
    <location>
        <begin position="1"/>
        <end position="17"/>
    </location>
</feature>
<reference evidence="9" key="1">
    <citation type="submission" date="2011-07" db="EMBL/GenBank/DDBJ databases">
        <authorList>
            <consortium name="Caenorhabditis brenneri Sequencing and Analysis Consortium"/>
            <person name="Wilson R.K."/>
        </authorList>
    </citation>
    <scope>NUCLEOTIDE SEQUENCE [LARGE SCALE GENOMIC DNA]</scope>
    <source>
        <strain evidence="9">PB2801</strain>
    </source>
</reference>
<evidence type="ECO:0000256" key="3">
    <source>
        <dbReference type="ARBA" id="ARBA00012804"/>
    </source>
</evidence>
<dbReference type="GO" id="GO:0097621">
    <property type="term" value="F:monoamine oxidase activity"/>
    <property type="evidence" value="ECO:0007669"/>
    <property type="project" value="UniProtKB-EC"/>
</dbReference>
<evidence type="ECO:0000313" key="9">
    <source>
        <dbReference type="Proteomes" id="UP000008068"/>
    </source>
</evidence>
<dbReference type="SUPFAM" id="SSF51905">
    <property type="entry name" value="FAD/NAD(P)-binding domain"/>
    <property type="match status" value="1"/>
</dbReference>
<feature type="compositionally biased region" description="Polar residues" evidence="5">
    <location>
        <begin position="626"/>
        <end position="639"/>
    </location>
</feature>
<feature type="compositionally biased region" description="Polar residues" evidence="5">
    <location>
        <begin position="542"/>
        <end position="552"/>
    </location>
</feature>
<protein>
    <recommendedName>
        <fullName evidence="3">monoamine oxidase</fullName>
        <ecNumber evidence="3">1.4.3.4</ecNumber>
    </recommendedName>
</protein>
<dbReference type="InParanoid" id="G0MIU1"/>
<evidence type="ECO:0000256" key="4">
    <source>
        <dbReference type="ARBA" id="ARBA00048448"/>
    </source>
</evidence>
<dbReference type="Proteomes" id="UP000008068">
    <property type="component" value="Unassembled WGS sequence"/>
</dbReference>
<evidence type="ECO:0000256" key="5">
    <source>
        <dbReference type="SAM" id="MobiDB-lite"/>
    </source>
</evidence>
<dbReference type="PANTHER" id="PTHR43563:SF18">
    <property type="entry name" value="AMINE OXIDASE DOMAIN-CONTAINING PROTEIN"/>
    <property type="match status" value="1"/>
</dbReference>
<evidence type="ECO:0000256" key="2">
    <source>
        <dbReference type="ARBA" id="ARBA00005995"/>
    </source>
</evidence>
<dbReference type="InterPro" id="IPR036188">
    <property type="entry name" value="FAD/NAD-bd_sf"/>
</dbReference>
<gene>
    <name evidence="8" type="ORF">CAEBREN_21495</name>
</gene>
<sequence length="728" mass="79761">MFRWCLLILCVSAQSPSQQPASQNISSSNIQQTIYDVIVVGAGLTGLTAARNIQQSRPGLSVLVLEARGQVGGRVRYATMQTRNGVEFLDTGSQFISPTDTELLALIQQLNVRTSQQLTCGNNTVFQQTRRKRQSPVSLQQQWSTTLFADLINTPELIQNLSNTSISQMSQQLDAADSDSVNRLMQTFFDAPGEQVSEVQLALTCASQNATAVEILRRFGHGKSLLAQGGMNEVVRRLADGLLIEYSQRVVSVNDAAYPAVVQTSNGRRFTARQVIVAVPIPTLDNIDLVPTPEAPFQQLIQNYGPTGHAYYFTMSFQRATWRLNGRSGKVIYTSTSGPLVWLTTFDTTFAQSCDNSSSASSTLWGIAHFSYDVPFETRKKLYTQSIMYSLRFADFSPLDVTDVNFATDDLAKGTIPTLRLNIPMESLKYLNDFHTLYQNVHIATADISSNSLGTMNGAVHAGSAVSTYVLSMLAAADAQNNGILRDTPVESTTPYIYSTSSHYPPSLFAVQNQNQTQNLSQNQPRNQTTLRNLSSSSNSSTKFQYETSSQYPTTVETPTTTTMKHFSFGNLDNSTSEEPPAVLYDSAPQQALPTLNYSTTFAYSTSSVMPPVVPIETTTLRHFSNGNLDETSTAQSPPAVQRDDPSILVNSLPQQSGYVYSTSTHYPIQLSSNRNNNNGINARATPSPEVVQQLQQVSESASNSTSLQLASSLTQLVQTLLTTLRLQ</sequence>
<dbReference type="STRING" id="135651.G0MIU1"/>
<feature type="region of interest" description="Disordered" evidence="5">
    <location>
        <begin position="516"/>
        <end position="558"/>
    </location>
</feature>
<comment type="subcellular location">
    <subcellularLocation>
        <location evidence="1">Mitochondrion outer membrane</location>
        <topology evidence="1">Single-pass type IV membrane protein</topology>
        <orientation evidence="1">Cytoplasmic side</orientation>
    </subcellularLocation>
</comment>
<evidence type="ECO:0000256" key="1">
    <source>
        <dbReference type="ARBA" id="ARBA00004362"/>
    </source>
</evidence>
<dbReference type="Pfam" id="PF01593">
    <property type="entry name" value="Amino_oxidase"/>
    <property type="match status" value="1"/>
</dbReference>
<dbReference type="AlphaFoldDB" id="G0MIU1"/>
<organism evidence="9">
    <name type="scientific">Caenorhabditis brenneri</name>
    <name type="common">Nematode worm</name>
    <dbReference type="NCBI Taxonomy" id="135651"/>
    <lineage>
        <taxon>Eukaryota</taxon>
        <taxon>Metazoa</taxon>
        <taxon>Ecdysozoa</taxon>
        <taxon>Nematoda</taxon>
        <taxon>Chromadorea</taxon>
        <taxon>Rhabditida</taxon>
        <taxon>Rhabditina</taxon>
        <taxon>Rhabditomorpha</taxon>
        <taxon>Rhabditoidea</taxon>
        <taxon>Rhabditidae</taxon>
        <taxon>Peloderinae</taxon>
        <taxon>Caenorhabditis</taxon>
    </lineage>
</organism>
<evidence type="ECO:0000256" key="6">
    <source>
        <dbReference type="SAM" id="SignalP"/>
    </source>
</evidence>
<feature type="chain" id="PRO_5003403139" description="monoamine oxidase" evidence="6">
    <location>
        <begin position="18"/>
        <end position="728"/>
    </location>
</feature>
<evidence type="ECO:0000259" key="7">
    <source>
        <dbReference type="Pfam" id="PF01593"/>
    </source>
</evidence>
<proteinExistence type="inferred from homology"/>
<feature type="domain" description="Amine oxidase" evidence="7">
    <location>
        <begin position="44"/>
        <end position="471"/>
    </location>
</feature>
<feature type="compositionally biased region" description="Polar residues" evidence="5">
    <location>
        <begin position="525"/>
        <end position="534"/>
    </location>
</feature>
<dbReference type="GO" id="GO:0005741">
    <property type="term" value="C:mitochondrial outer membrane"/>
    <property type="evidence" value="ECO:0007669"/>
    <property type="project" value="UniProtKB-SubCell"/>
</dbReference>
<dbReference type="eggNOG" id="KOG0029">
    <property type="taxonomic scope" value="Eukaryota"/>
</dbReference>
<dbReference type="InterPro" id="IPR050703">
    <property type="entry name" value="Flavin_MAO"/>
</dbReference>
<dbReference type="HOGENOM" id="CLU_390905_0_0_1"/>
<comment type="similarity">
    <text evidence="2">Belongs to the flavin monoamine oxidase family.</text>
</comment>
<dbReference type="FunCoup" id="G0MIU1">
    <property type="interactions" value="1"/>
</dbReference>
<feature type="region of interest" description="Disordered" evidence="5">
    <location>
        <begin position="626"/>
        <end position="645"/>
    </location>
</feature>
<dbReference type="OMA" id="TGHAYYF"/>
<dbReference type="InterPro" id="IPR002937">
    <property type="entry name" value="Amino_oxidase"/>
</dbReference>